<dbReference type="AlphaFoldDB" id="A0A3Q9BL25"/>
<dbReference type="KEGG" id="jeh:EJN90_08890"/>
<dbReference type="PANTHER" id="PTHR35936">
    <property type="entry name" value="MEMBRANE-BOUND LYTIC MUREIN TRANSGLYCOSYLASE F"/>
    <property type="match status" value="1"/>
</dbReference>
<keyword evidence="3 5" id="KW-0732">Signal</keyword>
<dbReference type="Pfam" id="PF00497">
    <property type="entry name" value="SBP_bac_3"/>
    <property type="match status" value="1"/>
</dbReference>
<dbReference type="InterPro" id="IPR001638">
    <property type="entry name" value="Solute-binding_3/MltF_N"/>
</dbReference>
<evidence type="ECO:0000256" key="2">
    <source>
        <dbReference type="ARBA" id="ARBA00010333"/>
    </source>
</evidence>
<evidence type="ECO:0000259" key="6">
    <source>
        <dbReference type="SMART" id="SM00062"/>
    </source>
</evidence>
<evidence type="ECO:0000256" key="1">
    <source>
        <dbReference type="ARBA" id="ARBA00004196"/>
    </source>
</evidence>
<name>A0A3Q9BL25_9LACT</name>
<comment type="subcellular location">
    <subcellularLocation>
        <location evidence="1">Cell envelope</location>
    </subcellularLocation>
</comment>
<feature type="domain" description="Solute-binding protein family 3/N-terminal" evidence="6">
    <location>
        <begin position="59"/>
        <end position="281"/>
    </location>
</feature>
<reference evidence="8" key="1">
    <citation type="submission" date="2018-12" db="EMBL/GenBank/DDBJ databases">
        <title>Complete genome sequencing of Jeotgalibaca sp. H21T32.</title>
        <authorList>
            <person name="Bae J.-W."/>
            <person name="Lee S.-Y."/>
        </authorList>
    </citation>
    <scope>NUCLEOTIDE SEQUENCE [LARGE SCALE GENOMIC DNA]</scope>
    <source>
        <strain evidence="8">H21T32</strain>
    </source>
</reference>
<dbReference type="GO" id="GO:0030313">
    <property type="term" value="C:cell envelope"/>
    <property type="evidence" value="ECO:0007669"/>
    <property type="project" value="UniProtKB-SubCell"/>
</dbReference>
<dbReference type="Proteomes" id="UP000273326">
    <property type="component" value="Chromosome"/>
</dbReference>
<protein>
    <submittedName>
        <fullName evidence="7">Transporter substrate-binding domain-containing protein</fullName>
    </submittedName>
</protein>
<evidence type="ECO:0000313" key="7">
    <source>
        <dbReference type="EMBL" id="AZP04742.1"/>
    </source>
</evidence>
<dbReference type="EMBL" id="CP034465">
    <property type="protein sequence ID" value="AZP04742.1"/>
    <property type="molecule type" value="Genomic_DNA"/>
</dbReference>
<comment type="similarity">
    <text evidence="2 4">Belongs to the bacterial solute-binding protein 3 family.</text>
</comment>
<keyword evidence="8" id="KW-1185">Reference proteome</keyword>
<organism evidence="7 8">
    <name type="scientific">Jeotgalibaca ciconiae</name>
    <dbReference type="NCBI Taxonomy" id="2496265"/>
    <lineage>
        <taxon>Bacteria</taxon>
        <taxon>Bacillati</taxon>
        <taxon>Bacillota</taxon>
        <taxon>Bacilli</taxon>
        <taxon>Lactobacillales</taxon>
        <taxon>Carnobacteriaceae</taxon>
        <taxon>Jeotgalibaca</taxon>
    </lineage>
</organism>
<evidence type="ECO:0000256" key="3">
    <source>
        <dbReference type="ARBA" id="ARBA00022729"/>
    </source>
</evidence>
<dbReference type="Gene3D" id="3.40.190.10">
    <property type="entry name" value="Periplasmic binding protein-like II"/>
    <property type="match status" value="2"/>
</dbReference>
<dbReference type="SUPFAM" id="SSF53850">
    <property type="entry name" value="Periplasmic binding protein-like II"/>
    <property type="match status" value="1"/>
</dbReference>
<sequence>MFNFNKKLLLSGLSVFSALTLAACGNTNTDTDSDETVGSKTTDTDVTETAWDRIEEAGVLKVATSGTLFPSSYHGDDNELTGYEVEVVKEVADRLGLEVEFMEMGVDGILTAVQSGQVDAAANGFDITEARLEDYNFSEPFKYSFGGLVVREEDNSGIETMEDWEGKKAAGGATTVYMALARQLGAEPVTYDNATNDVFFRDVASGRTDFIPNDFYVSNTAVQFYADLGVKMSDLYYNPSEQAIVLSKDDTSVKEKIDPILAELAEEGVLTELSKEFFGGEDVSKELDNVDDLPVIEIEEQ</sequence>
<proteinExistence type="inferred from homology"/>
<evidence type="ECO:0000256" key="4">
    <source>
        <dbReference type="RuleBase" id="RU003744"/>
    </source>
</evidence>
<dbReference type="InterPro" id="IPR018313">
    <property type="entry name" value="SBP_3_CS"/>
</dbReference>
<accession>A0A3Q9BL25</accession>
<dbReference type="RefSeq" id="WP_126110450.1">
    <property type="nucleotide sequence ID" value="NZ_CP034465.1"/>
</dbReference>
<evidence type="ECO:0000256" key="5">
    <source>
        <dbReference type="SAM" id="SignalP"/>
    </source>
</evidence>
<dbReference type="OrthoDB" id="8613538at2"/>
<evidence type="ECO:0000313" key="8">
    <source>
        <dbReference type="Proteomes" id="UP000273326"/>
    </source>
</evidence>
<dbReference type="PANTHER" id="PTHR35936:SF34">
    <property type="entry name" value="ABC TRANSPORTER EXTRACELLULAR-BINDING PROTEIN YCKB-RELATED"/>
    <property type="match status" value="1"/>
</dbReference>
<feature type="signal peptide" evidence="5">
    <location>
        <begin position="1"/>
        <end position="22"/>
    </location>
</feature>
<feature type="chain" id="PRO_5038787064" evidence="5">
    <location>
        <begin position="23"/>
        <end position="301"/>
    </location>
</feature>
<dbReference type="PROSITE" id="PS01039">
    <property type="entry name" value="SBP_BACTERIAL_3"/>
    <property type="match status" value="1"/>
</dbReference>
<gene>
    <name evidence="7" type="ORF">EJN90_08890</name>
</gene>
<dbReference type="PROSITE" id="PS51257">
    <property type="entry name" value="PROKAR_LIPOPROTEIN"/>
    <property type="match status" value="1"/>
</dbReference>
<dbReference type="SMART" id="SM00062">
    <property type="entry name" value="PBPb"/>
    <property type="match status" value="1"/>
</dbReference>